<evidence type="ECO:0000256" key="4">
    <source>
        <dbReference type="ARBA" id="ARBA00022741"/>
    </source>
</evidence>
<feature type="domain" description="Mur ligase central" evidence="14">
    <location>
        <begin position="134"/>
        <end position="343"/>
    </location>
</feature>
<dbReference type="RefSeq" id="WP_047262505.1">
    <property type="nucleotide sequence ID" value="NZ_CP011542.1"/>
</dbReference>
<dbReference type="InterPro" id="IPR035911">
    <property type="entry name" value="MurE/MurF_N"/>
</dbReference>
<reference evidence="16" key="2">
    <citation type="submission" date="2015-05" db="EMBL/GenBank/DDBJ databases">
        <title>Complete genome sequence of Corynebacterium mustelae DSM 45274, isolated from various tissues of a male ferret with lethal sepsis.</title>
        <authorList>
            <person name="Ruckert C."/>
            <person name="Albersmeier A."/>
            <person name="Winkler A."/>
            <person name="Tauch A."/>
        </authorList>
    </citation>
    <scope>NUCLEOTIDE SEQUENCE [LARGE SCALE GENOMIC DNA]</scope>
    <source>
        <strain evidence="16">DSM 45274</strain>
    </source>
</reference>
<dbReference type="InterPro" id="IPR005863">
    <property type="entry name" value="UDP-N-AcMur_synth"/>
</dbReference>
<accession>A0A0G3GZ78</accession>
<keyword evidence="8 10" id="KW-0131">Cell cycle</keyword>
<dbReference type="GO" id="GO:0008360">
    <property type="term" value="P:regulation of cell shape"/>
    <property type="evidence" value="ECO:0007669"/>
    <property type="project" value="UniProtKB-KW"/>
</dbReference>
<evidence type="ECO:0000256" key="7">
    <source>
        <dbReference type="ARBA" id="ARBA00022984"/>
    </source>
</evidence>
<reference evidence="15 16" key="1">
    <citation type="journal article" date="2015" name="Genome Announc.">
        <title>Complete Genome Sequence of the Type Strain Corynebacterium mustelae DSM 45274, Isolated from Various Tissues of a Male Ferret with Lethal Sepsis.</title>
        <authorList>
            <person name="Ruckert C."/>
            <person name="Eimer J."/>
            <person name="Winkler A."/>
            <person name="Tauch A."/>
        </authorList>
    </citation>
    <scope>NUCLEOTIDE SEQUENCE [LARGE SCALE GENOMIC DNA]</scope>
    <source>
        <strain evidence="15 16">DSM 45274</strain>
    </source>
</reference>
<name>A0A0G3GZ78_9CORY</name>
<evidence type="ECO:0000256" key="11">
    <source>
        <dbReference type="RuleBase" id="RU004136"/>
    </source>
</evidence>
<feature type="domain" description="Mur ligase C-terminal" evidence="13">
    <location>
        <begin position="367"/>
        <end position="496"/>
    </location>
</feature>
<protein>
    <recommendedName>
        <fullName evidence="10 11">UDP-N-acetylmuramoyl-tripeptide--D-alanyl-D-alanine ligase</fullName>
        <ecNumber evidence="10 11">6.3.2.10</ecNumber>
    </recommendedName>
    <alternativeName>
        <fullName evidence="10">D-alanyl-D-alanine-adding enzyme</fullName>
    </alternativeName>
</protein>
<evidence type="ECO:0000256" key="1">
    <source>
        <dbReference type="ARBA" id="ARBA00022490"/>
    </source>
</evidence>
<keyword evidence="6 10" id="KW-0133">Cell shape</keyword>
<feature type="domain" description="Mur ligase N-terminal catalytic" evidence="12">
    <location>
        <begin position="29"/>
        <end position="99"/>
    </location>
</feature>
<dbReference type="GO" id="GO:0005737">
    <property type="term" value="C:cytoplasm"/>
    <property type="evidence" value="ECO:0007669"/>
    <property type="project" value="UniProtKB-SubCell"/>
</dbReference>
<dbReference type="GO" id="GO:0008766">
    <property type="term" value="F:UDP-N-acetylmuramoylalanyl-D-glutamyl-2,6-diaminopimelate-D-alanyl-D-alanine ligase activity"/>
    <property type="evidence" value="ECO:0007669"/>
    <property type="project" value="RHEA"/>
</dbReference>
<dbReference type="KEGG" id="cmv:CMUST_10840"/>
<dbReference type="Pfam" id="PF02875">
    <property type="entry name" value="Mur_ligase_C"/>
    <property type="match status" value="1"/>
</dbReference>
<dbReference type="InterPro" id="IPR000713">
    <property type="entry name" value="Mur_ligase_N"/>
</dbReference>
<organism evidence="15 16">
    <name type="scientific">Corynebacterium mustelae</name>
    <dbReference type="NCBI Taxonomy" id="571915"/>
    <lineage>
        <taxon>Bacteria</taxon>
        <taxon>Bacillati</taxon>
        <taxon>Actinomycetota</taxon>
        <taxon>Actinomycetes</taxon>
        <taxon>Mycobacteriales</taxon>
        <taxon>Corynebacteriaceae</taxon>
        <taxon>Corynebacterium</taxon>
    </lineage>
</organism>
<dbReference type="Gene3D" id="3.40.1390.10">
    <property type="entry name" value="MurE/MurF, N-terminal domain"/>
    <property type="match status" value="1"/>
</dbReference>
<dbReference type="HAMAP" id="MF_02019">
    <property type="entry name" value="MurF"/>
    <property type="match status" value="1"/>
</dbReference>
<dbReference type="GO" id="GO:0009252">
    <property type="term" value="P:peptidoglycan biosynthetic process"/>
    <property type="evidence" value="ECO:0007669"/>
    <property type="project" value="UniProtKB-UniRule"/>
</dbReference>
<dbReference type="PATRIC" id="fig|571915.4.peg.2306"/>
<evidence type="ECO:0000256" key="6">
    <source>
        <dbReference type="ARBA" id="ARBA00022960"/>
    </source>
</evidence>
<dbReference type="EC" id="6.3.2.10" evidence="10 11"/>
<dbReference type="STRING" id="571915.CMUST_10840"/>
<proteinExistence type="inferred from homology"/>
<comment type="subcellular location">
    <subcellularLocation>
        <location evidence="10 11">Cytoplasm</location>
    </subcellularLocation>
</comment>
<evidence type="ECO:0000259" key="12">
    <source>
        <dbReference type="Pfam" id="PF01225"/>
    </source>
</evidence>
<evidence type="ECO:0000256" key="3">
    <source>
        <dbReference type="ARBA" id="ARBA00022618"/>
    </source>
</evidence>
<dbReference type="NCBIfam" id="TIGR01143">
    <property type="entry name" value="murF"/>
    <property type="match status" value="1"/>
</dbReference>
<dbReference type="GO" id="GO:0047480">
    <property type="term" value="F:UDP-N-acetylmuramoyl-tripeptide-D-alanyl-D-alanine ligase activity"/>
    <property type="evidence" value="ECO:0007669"/>
    <property type="project" value="UniProtKB-UniRule"/>
</dbReference>
<dbReference type="Gene3D" id="3.90.190.20">
    <property type="entry name" value="Mur ligase, C-terminal domain"/>
    <property type="match status" value="1"/>
</dbReference>
<dbReference type="InterPro" id="IPR004101">
    <property type="entry name" value="Mur_ligase_C"/>
</dbReference>
<evidence type="ECO:0000259" key="14">
    <source>
        <dbReference type="Pfam" id="PF08245"/>
    </source>
</evidence>
<dbReference type="Proteomes" id="UP000035199">
    <property type="component" value="Chromosome"/>
</dbReference>
<evidence type="ECO:0000313" key="15">
    <source>
        <dbReference type="EMBL" id="AKK06484.1"/>
    </source>
</evidence>
<dbReference type="InterPro" id="IPR036565">
    <property type="entry name" value="Mur-like_cat_sf"/>
</dbReference>
<dbReference type="InterPro" id="IPR013221">
    <property type="entry name" value="Mur_ligase_cen"/>
</dbReference>
<keyword evidence="16" id="KW-1185">Reference proteome</keyword>
<dbReference type="Gene3D" id="3.40.1190.10">
    <property type="entry name" value="Mur-like, catalytic domain"/>
    <property type="match status" value="1"/>
</dbReference>
<keyword evidence="4 10" id="KW-0547">Nucleotide-binding</keyword>
<keyword evidence="2 10" id="KW-0436">Ligase</keyword>
<dbReference type="OrthoDB" id="9800958at2"/>
<dbReference type="GO" id="GO:0071555">
    <property type="term" value="P:cell wall organization"/>
    <property type="evidence" value="ECO:0007669"/>
    <property type="project" value="UniProtKB-KW"/>
</dbReference>
<gene>
    <name evidence="10 15" type="primary">murF</name>
    <name evidence="15" type="ORF">CMUST_10840</name>
</gene>
<dbReference type="SUPFAM" id="SSF53623">
    <property type="entry name" value="MurD-like peptide ligases, catalytic domain"/>
    <property type="match status" value="1"/>
</dbReference>
<dbReference type="Pfam" id="PF08245">
    <property type="entry name" value="Mur_ligase_M"/>
    <property type="match status" value="1"/>
</dbReference>
<dbReference type="GO" id="GO:0005524">
    <property type="term" value="F:ATP binding"/>
    <property type="evidence" value="ECO:0007669"/>
    <property type="project" value="UniProtKB-UniRule"/>
</dbReference>
<dbReference type="UniPathway" id="UPA00219"/>
<feature type="binding site" evidence="10">
    <location>
        <begin position="136"/>
        <end position="142"/>
    </location>
    <ligand>
        <name>ATP</name>
        <dbReference type="ChEBI" id="CHEBI:30616"/>
    </ligand>
</feature>
<keyword evidence="7 10" id="KW-0573">Peptidoglycan synthesis</keyword>
<evidence type="ECO:0000256" key="5">
    <source>
        <dbReference type="ARBA" id="ARBA00022840"/>
    </source>
</evidence>
<dbReference type="AlphaFoldDB" id="A0A0G3GZ78"/>
<comment type="catalytic activity">
    <reaction evidence="10 11">
        <text>D-alanyl-D-alanine + UDP-N-acetyl-alpha-D-muramoyl-L-alanyl-gamma-D-glutamyl-meso-2,6-diaminopimelate + ATP = UDP-N-acetyl-alpha-D-muramoyl-L-alanyl-gamma-D-glutamyl-meso-2,6-diaminopimeloyl-D-alanyl-D-alanine + ADP + phosphate + H(+)</text>
        <dbReference type="Rhea" id="RHEA:28374"/>
        <dbReference type="ChEBI" id="CHEBI:15378"/>
        <dbReference type="ChEBI" id="CHEBI:30616"/>
        <dbReference type="ChEBI" id="CHEBI:43474"/>
        <dbReference type="ChEBI" id="CHEBI:57822"/>
        <dbReference type="ChEBI" id="CHEBI:61386"/>
        <dbReference type="ChEBI" id="CHEBI:83905"/>
        <dbReference type="ChEBI" id="CHEBI:456216"/>
        <dbReference type="EC" id="6.3.2.10"/>
    </reaction>
</comment>
<keyword evidence="5 10" id="KW-0067">ATP-binding</keyword>
<dbReference type="InterPro" id="IPR036615">
    <property type="entry name" value="Mur_ligase_C_dom_sf"/>
</dbReference>
<comment type="function">
    <text evidence="10 11">Involved in cell wall formation. Catalyzes the final step in the synthesis of UDP-N-acetylmuramoyl-pentapeptide, the precursor of murein.</text>
</comment>
<dbReference type="SUPFAM" id="SSF63418">
    <property type="entry name" value="MurE/MurF N-terminal domain"/>
    <property type="match status" value="1"/>
</dbReference>
<evidence type="ECO:0000256" key="10">
    <source>
        <dbReference type="HAMAP-Rule" id="MF_02019"/>
    </source>
</evidence>
<dbReference type="GO" id="GO:0051301">
    <property type="term" value="P:cell division"/>
    <property type="evidence" value="ECO:0007669"/>
    <property type="project" value="UniProtKB-KW"/>
</dbReference>
<evidence type="ECO:0000256" key="8">
    <source>
        <dbReference type="ARBA" id="ARBA00023306"/>
    </source>
</evidence>
<sequence length="517" mass="53571">MINLTLATIADIVGGTLADASGAEEVTGGVEFDSRAVNPGDLFLAIPGARVDGHDFAETAMINGAVGVLAARAVGVPAVIVPPAEKMASDTVSYATEHDADGSVAAVLAGLAKLARFVVDDLAKRQAGLKVIGVTGSAGKTSTKDIIATVLRSSGPTVAPPGSFNNEIGHPYTALRCTPETKFLVAEMSARGIGHVRQLAEIAPPVIGVVLNVGSAHLGEFGSRENIAYAKGELVEALPESGIAILNGDDALVAAMSSRTQADVWLYSTNYRSQDSEPVAAGGRYYGQQPPRVWAEDIEVDALTRPSFRLYIRDDEGNVSSEQIGLQLSGLHQVSNVLAAVAVGLAAGIDCADIVAAVKGHVPVSAHRMDVRQRGDGVVVIDDAYNANPESMRAGLAVLAKTKQHQGDGARAIAVLGPMAELGEEAIEEHRQLIDVVATSGIDQLVIVGNDGNSEAMVSAASHLGVKVTAAAHCDEATQIVLDEVQPSDVVLAKASNVYQLWKVAEAVLANNGKQEN</sequence>
<evidence type="ECO:0000259" key="13">
    <source>
        <dbReference type="Pfam" id="PF02875"/>
    </source>
</evidence>
<keyword evidence="1 10" id="KW-0963">Cytoplasm</keyword>
<keyword evidence="9 10" id="KW-0961">Cell wall biogenesis/degradation</keyword>
<dbReference type="SUPFAM" id="SSF53244">
    <property type="entry name" value="MurD-like peptide ligases, peptide-binding domain"/>
    <property type="match status" value="1"/>
</dbReference>
<evidence type="ECO:0000256" key="2">
    <source>
        <dbReference type="ARBA" id="ARBA00022598"/>
    </source>
</evidence>
<dbReference type="InterPro" id="IPR051046">
    <property type="entry name" value="MurCDEF_CellWall_CoF430Synth"/>
</dbReference>
<dbReference type="PANTHER" id="PTHR43024">
    <property type="entry name" value="UDP-N-ACETYLMURAMOYL-TRIPEPTIDE--D-ALANYL-D-ALANINE LIGASE"/>
    <property type="match status" value="1"/>
</dbReference>
<evidence type="ECO:0000256" key="9">
    <source>
        <dbReference type="ARBA" id="ARBA00023316"/>
    </source>
</evidence>
<dbReference type="Pfam" id="PF01225">
    <property type="entry name" value="Mur_ligase"/>
    <property type="match status" value="1"/>
</dbReference>
<comment type="similarity">
    <text evidence="10">Belongs to the MurCDEF family. MurF subfamily.</text>
</comment>
<evidence type="ECO:0000313" key="16">
    <source>
        <dbReference type="Proteomes" id="UP000035199"/>
    </source>
</evidence>
<dbReference type="PANTHER" id="PTHR43024:SF1">
    <property type="entry name" value="UDP-N-ACETYLMURAMOYL-TRIPEPTIDE--D-ALANYL-D-ALANINE LIGASE"/>
    <property type="match status" value="1"/>
</dbReference>
<comment type="pathway">
    <text evidence="10 11">Cell wall biogenesis; peptidoglycan biosynthesis.</text>
</comment>
<dbReference type="EMBL" id="CP011542">
    <property type="protein sequence ID" value="AKK06484.1"/>
    <property type="molecule type" value="Genomic_DNA"/>
</dbReference>
<keyword evidence="3 10" id="KW-0132">Cell division</keyword>